<proteinExistence type="predicted"/>
<gene>
    <name evidence="1" type="ORF">AN640_06265</name>
</gene>
<keyword evidence="2" id="KW-1185">Reference proteome</keyword>
<organism evidence="1 2">
    <name type="scientific">Candidatus Epulonipiscium fishelsonii</name>
    <dbReference type="NCBI Taxonomy" id="77094"/>
    <lineage>
        <taxon>Bacteria</taxon>
        <taxon>Bacillati</taxon>
        <taxon>Bacillota</taxon>
        <taxon>Clostridia</taxon>
        <taxon>Lachnospirales</taxon>
        <taxon>Lachnospiraceae</taxon>
        <taxon>Candidatus Epulonipiscium</taxon>
    </lineage>
</organism>
<reference evidence="1" key="1">
    <citation type="submission" date="2016-08" db="EMBL/GenBank/DDBJ databases">
        <authorList>
            <person name="Ngugi D.K."/>
            <person name="Miyake S."/>
            <person name="Stingl U."/>
        </authorList>
    </citation>
    <scope>NUCLEOTIDE SEQUENCE</scope>
    <source>
        <strain evidence="1">SCG-D08WGA-EpuloA1</strain>
    </source>
</reference>
<dbReference type="Proteomes" id="UP000188637">
    <property type="component" value="Unassembled WGS sequence"/>
</dbReference>
<name>A0ACC8XHW9_9FIRM</name>
<sequence>MKKLSKKIVQLTKERVFVMLIGIIILFTILLLRFYQLQLIRYDEYSSNIRVGIERTVEVPATRGLIFDRYGIPLAINKPIYVLKIDQQVKQTKESLNNVLLKLANVLELNGDEYIDNIPITNSPPFEYTTSKTSINQFMYNIPYNNEEHRKELLELSAKELIDYLKKQYNITEVSFEIDKHTGKKIKKGFTDEEARKIIALRTAIYPYTYKQYNLAMLASDISERAVAYIQENNDEFIGVSVDIDATRQYTEGEVTGNLIGYTRTITDNLYEELEGQGYDKNDIVGHEGIEKSMEATLRGIDGKEVIEVDTLGKKVHTIEEGNAIQGDDIFLTINIELQKEIYESIENRLSEALVVRLKGTKPRMQISAREMLISMIESSQLLISKMEKASPLTKQNEIYQQLLQQYNQLDNMVKEEITLYDLFVQWVSAENSTLTDKDIILALHEQGSLNLSQKVVDQIRLDNTGTGEQILIQQLQDGFLKPNQMAIDPFSATAVVVDVNTGEILSLVGYPSVDSNKLANEFNSYYPTLFDDRSMLWNRALMTTKAPGSIFKMVVAMAGLMEGVITPETIIYDTGVFTKAGEPHPVCWIHTNTGAGHGPVDLQKALEVSCNYYFYEVAHRLGLKYTEPYGSINILEHYAALFGLGDLTGIELPEKEPNLSTPENLVNQTMSSALNKLKVMSEEKISTQVKEISKILEKGIYPSANPYAVDIEGRIEYLTQYELKRTIEPMLQEATSKNLEKIVKMAFQNIQGYLQLNIDYITENIVLNTMLDQTNRSLKSKATDQLKKHIEYMIDEAMQSISKDIKENIDINDMLQSYLEAYTVLYNKELNKNLDQELIDNLRNKISTLLEQKDYYVDYLISKVQQNLINTISTYILKDVDMEWNEGITVRTAIGQGNNAFSPIQMARYVVALANGKTVYDLKIIDGVYTSKTTKDYEETEVKIHSNLNVPEKYISEIHEAMLKVTTGEVGTSTNILGDLPIQIAGKTGTAEEASHEHSWFTGYAPFDNPEIVVVTSVYNEDGLGSFGSQIAKDVFTAYFKLNEEGEKSTLDYEFIE</sequence>
<protein>
    <submittedName>
        <fullName evidence="1">Uncharacterized protein</fullName>
    </submittedName>
</protein>
<evidence type="ECO:0000313" key="1">
    <source>
        <dbReference type="EMBL" id="ONI43623.1"/>
    </source>
</evidence>
<evidence type="ECO:0000313" key="2">
    <source>
        <dbReference type="Proteomes" id="UP000188637"/>
    </source>
</evidence>
<accession>A0ACC8XHW9</accession>
<comment type="caution">
    <text evidence="1">The sequence shown here is derived from an EMBL/GenBank/DDBJ whole genome shotgun (WGS) entry which is preliminary data.</text>
</comment>
<dbReference type="EMBL" id="LJHD01000139">
    <property type="protein sequence ID" value="ONI43623.1"/>
    <property type="molecule type" value="Genomic_DNA"/>
</dbReference>